<organism evidence="2 3">
    <name type="scientific">Pleurodeles waltl</name>
    <name type="common">Iberian ribbed newt</name>
    <dbReference type="NCBI Taxonomy" id="8319"/>
    <lineage>
        <taxon>Eukaryota</taxon>
        <taxon>Metazoa</taxon>
        <taxon>Chordata</taxon>
        <taxon>Craniata</taxon>
        <taxon>Vertebrata</taxon>
        <taxon>Euteleostomi</taxon>
        <taxon>Amphibia</taxon>
        <taxon>Batrachia</taxon>
        <taxon>Caudata</taxon>
        <taxon>Salamandroidea</taxon>
        <taxon>Salamandridae</taxon>
        <taxon>Pleurodelinae</taxon>
        <taxon>Pleurodeles</taxon>
    </lineage>
</organism>
<dbReference type="AlphaFoldDB" id="A0AAV7MUP6"/>
<dbReference type="Proteomes" id="UP001066276">
    <property type="component" value="Chromosome 9"/>
</dbReference>
<comment type="caution">
    <text evidence="2">The sequence shown here is derived from an EMBL/GenBank/DDBJ whole genome shotgun (WGS) entry which is preliminary data.</text>
</comment>
<sequence length="112" mass="12411">MEELHPRDEGAVQTDEEVQHSEWEIGTQWIQNPNQGEWRGCSQAMEEQHPRHGGAAESDEEATLKRWSGHTLGPKPGPAAAEGHVPCHAAADTRAQRRLYATADAFDFVNTV</sequence>
<proteinExistence type="predicted"/>
<protein>
    <submittedName>
        <fullName evidence="2">Uncharacterized protein</fullName>
    </submittedName>
</protein>
<evidence type="ECO:0000313" key="3">
    <source>
        <dbReference type="Proteomes" id="UP001066276"/>
    </source>
</evidence>
<evidence type="ECO:0000256" key="1">
    <source>
        <dbReference type="SAM" id="MobiDB-lite"/>
    </source>
</evidence>
<name>A0AAV7MUP6_PLEWA</name>
<feature type="compositionally biased region" description="Basic and acidic residues" evidence="1">
    <location>
        <begin position="1"/>
        <end position="10"/>
    </location>
</feature>
<feature type="region of interest" description="Disordered" evidence="1">
    <location>
        <begin position="1"/>
        <end position="83"/>
    </location>
</feature>
<gene>
    <name evidence="2" type="ORF">NDU88_004881</name>
</gene>
<reference evidence="2" key="1">
    <citation type="journal article" date="2022" name="bioRxiv">
        <title>Sequencing and chromosome-scale assembly of the giantPleurodeles waltlgenome.</title>
        <authorList>
            <person name="Brown T."/>
            <person name="Elewa A."/>
            <person name="Iarovenko S."/>
            <person name="Subramanian E."/>
            <person name="Araus A.J."/>
            <person name="Petzold A."/>
            <person name="Susuki M."/>
            <person name="Suzuki K.-i.T."/>
            <person name="Hayashi T."/>
            <person name="Toyoda A."/>
            <person name="Oliveira C."/>
            <person name="Osipova E."/>
            <person name="Leigh N.D."/>
            <person name="Simon A."/>
            <person name="Yun M.H."/>
        </authorList>
    </citation>
    <scope>NUCLEOTIDE SEQUENCE</scope>
    <source>
        <strain evidence="2">20211129_DDA</strain>
        <tissue evidence="2">Liver</tissue>
    </source>
</reference>
<keyword evidence="3" id="KW-1185">Reference proteome</keyword>
<dbReference type="EMBL" id="JANPWB010000013">
    <property type="protein sequence ID" value="KAJ1107491.1"/>
    <property type="molecule type" value="Genomic_DNA"/>
</dbReference>
<evidence type="ECO:0000313" key="2">
    <source>
        <dbReference type="EMBL" id="KAJ1107491.1"/>
    </source>
</evidence>
<accession>A0AAV7MUP6</accession>